<dbReference type="GO" id="GO:0009236">
    <property type="term" value="P:cobalamin biosynthetic process"/>
    <property type="evidence" value="ECO:0007669"/>
    <property type="project" value="UniProtKB-UniRule"/>
</dbReference>
<dbReference type="PANTHER" id="PTHR34308:SF1">
    <property type="entry name" value="COBALAMIN BIOSYNTHESIS PROTEIN CBIB"/>
    <property type="match status" value="1"/>
</dbReference>
<comment type="subcellular location">
    <subcellularLocation>
        <location evidence="1 9">Cell membrane</location>
        <topology evidence="1 9">Multi-pass membrane protein</topology>
    </subcellularLocation>
</comment>
<dbReference type="Pfam" id="PF03186">
    <property type="entry name" value="CobD_Cbib"/>
    <property type="match status" value="1"/>
</dbReference>
<evidence type="ECO:0000256" key="2">
    <source>
        <dbReference type="ARBA" id="ARBA00004953"/>
    </source>
</evidence>
<reference evidence="10 11" key="1">
    <citation type="submission" date="2018-04" db="EMBL/GenBank/DDBJ databases">
        <title>Genome of Nocardioides gansuensis WSJ-1.</title>
        <authorList>
            <person name="Wu S."/>
            <person name="Wang G."/>
        </authorList>
    </citation>
    <scope>NUCLEOTIDE SEQUENCE [LARGE SCALE GENOMIC DNA]</scope>
    <source>
        <strain evidence="10 11">WSJ-1</strain>
    </source>
</reference>
<dbReference type="EMBL" id="QDGZ01000001">
    <property type="protein sequence ID" value="PVG84366.1"/>
    <property type="molecule type" value="Genomic_DNA"/>
</dbReference>
<evidence type="ECO:0000256" key="7">
    <source>
        <dbReference type="ARBA" id="ARBA00022989"/>
    </source>
</evidence>
<dbReference type="InterPro" id="IPR004485">
    <property type="entry name" value="Cobalamin_biosynth_CobD/CbiB"/>
</dbReference>
<dbReference type="UniPathway" id="UPA00148"/>
<keyword evidence="6 9" id="KW-0812">Transmembrane</keyword>
<evidence type="ECO:0000313" key="11">
    <source>
        <dbReference type="Proteomes" id="UP000246018"/>
    </source>
</evidence>
<dbReference type="PANTHER" id="PTHR34308">
    <property type="entry name" value="COBALAMIN BIOSYNTHESIS PROTEIN CBIB"/>
    <property type="match status" value="1"/>
</dbReference>
<keyword evidence="7 9" id="KW-1133">Transmembrane helix</keyword>
<evidence type="ECO:0000256" key="4">
    <source>
        <dbReference type="ARBA" id="ARBA00022475"/>
    </source>
</evidence>
<dbReference type="OrthoDB" id="9811967at2"/>
<comment type="function">
    <text evidence="9">Converts cobyric acid to cobinamide by the addition of aminopropanol on the F carboxylic group.</text>
</comment>
<keyword evidence="11" id="KW-1185">Reference proteome</keyword>
<evidence type="ECO:0000313" key="10">
    <source>
        <dbReference type="EMBL" id="PVG84366.1"/>
    </source>
</evidence>
<dbReference type="HAMAP" id="MF_00024">
    <property type="entry name" value="CobD_CbiB"/>
    <property type="match status" value="1"/>
</dbReference>
<accession>A0A2T8FF81</accession>
<evidence type="ECO:0000256" key="3">
    <source>
        <dbReference type="ARBA" id="ARBA00006263"/>
    </source>
</evidence>
<evidence type="ECO:0000256" key="1">
    <source>
        <dbReference type="ARBA" id="ARBA00004651"/>
    </source>
</evidence>
<gene>
    <name evidence="9" type="primary">cobD</name>
    <name evidence="10" type="ORF">DDE18_01715</name>
</gene>
<dbReference type="Proteomes" id="UP000246018">
    <property type="component" value="Unassembled WGS sequence"/>
</dbReference>
<organism evidence="10 11">
    <name type="scientific">Nocardioides gansuensis</name>
    <dbReference type="NCBI Taxonomy" id="2138300"/>
    <lineage>
        <taxon>Bacteria</taxon>
        <taxon>Bacillati</taxon>
        <taxon>Actinomycetota</taxon>
        <taxon>Actinomycetes</taxon>
        <taxon>Propionibacteriales</taxon>
        <taxon>Nocardioidaceae</taxon>
        <taxon>Nocardioides</taxon>
    </lineage>
</organism>
<dbReference type="NCBIfam" id="TIGR00380">
    <property type="entry name" value="cobal_cbiB"/>
    <property type="match status" value="1"/>
</dbReference>
<dbReference type="GO" id="GO:0015420">
    <property type="term" value="F:ABC-type vitamin B12 transporter activity"/>
    <property type="evidence" value="ECO:0007669"/>
    <property type="project" value="UniProtKB-UniRule"/>
</dbReference>
<evidence type="ECO:0000256" key="8">
    <source>
        <dbReference type="ARBA" id="ARBA00023136"/>
    </source>
</evidence>
<dbReference type="AlphaFoldDB" id="A0A2T8FF81"/>
<protein>
    <recommendedName>
        <fullName evidence="9">Cobalamin biosynthesis protein CobD</fullName>
    </recommendedName>
</protein>
<proteinExistence type="inferred from homology"/>
<keyword evidence="5 9" id="KW-0169">Cobalamin biosynthesis</keyword>
<dbReference type="RefSeq" id="WP_116570497.1">
    <property type="nucleotide sequence ID" value="NZ_QDGZ01000001.1"/>
</dbReference>
<comment type="pathway">
    <text evidence="2 9">Cofactor biosynthesis; adenosylcobalamin biosynthesis.</text>
</comment>
<comment type="caution">
    <text evidence="10">The sequence shown here is derived from an EMBL/GenBank/DDBJ whole genome shotgun (WGS) entry which is preliminary data.</text>
</comment>
<keyword evidence="8 9" id="KW-0472">Membrane</keyword>
<dbReference type="GO" id="GO:0005886">
    <property type="term" value="C:plasma membrane"/>
    <property type="evidence" value="ECO:0007669"/>
    <property type="project" value="UniProtKB-SubCell"/>
</dbReference>
<comment type="similarity">
    <text evidence="3 9">Belongs to the CobD/CbiB family.</text>
</comment>
<keyword evidence="4 9" id="KW-1003">Cell membrane</keyword>
<sequence>MSATRALGIVLGHALDRAVGDPRRGHPVAAFGRLAAALERHTWADSRSRGVTHSAVLTGGAVAVGLLAERATRGRPVLHVAATAGATWAVLGGTTLGREATAVHGLLAAGDLPAARRRLTHLVGRDTAQLDESEVARAVVESVAENTSDAVVAPLVLGAVAGMPGLLGYRAANTLDAMVGHRSQRYRSFGWASARLDDLLNLPGSRATGALAAALAPTVGGRPVDALAAWRRDARHHPSPNAGVAEASYAGALGLCLGGLTPYPYGVEHRVVMGDGRPPAAADIDRAVRLSRRVGLAAVVLAALAARRVGASAHS</sequence>
<evidence type="ECO:0000256" key="5">
    <source>
        <dbReference type="ARBA" id="ARBA00022573"/>
    </source>
</evidence>
<dbReference type="GO" id="GO:0048472">
    <property type="term" value="F:threonine-phosphate decarboxylase activity"/>
    <property type="evidence" value="ECO:0007669"/>
    <property type="project" value="InterPro"/>
</dbReference>
<name>A0A2T8FF81_9ACTN</name>
<evidence type="ECO:0000256" key="9">
    <source>
        <dbReference type="HAMAP-Rule" id="MF_00024"/>
    </source>
</evidence>
<evidence type="ECO:0000256" key="6">
    <source>
        <dbReference type="ARBA" id="ARBA00022692"/>
    </source>
</evidence>
<dbReference type="NCBIfam" id="NF002276">
    <property type="entry name" value="PRK01209.1-4"/>
    <property type="match status" value="1"/>
</dbReference>